<evidence type="ECO:0000313" key="6">
    <source>
        <dbReference type="Proteomes" id="UP000638648"/>
    </source>
</evidence>
<dbReference type="GO" id="GO:0045892">
    <property type="term" value="P:negative regulation of DNA-templated transcription"/>
    <property type="evidence" value="ECO:0007669"/>
    <property type="project" value="InterPro"/>
</dbReference>
<dbReference type="InterPro" id="IPR036390">
    <property type="entry name" value="WH_DNA-bd_sf"/>
</dbReference>
<proteinExistence type="inferred from homology"/>
<keyword evidence="4" id="KW-0804">Transcription</keyword>
<gene>
    <name evidence="5" type="ORF">HEB94_004922</name>
</gene>
<dbReference type="Proteomes" id="UP000638648">
    <property type="component" value="Unassembled WGS sequence"/>
</dbReference>
<keyword evidence="2" id="KW-0805">Transcription regulation</keyword>
<dbReference type="Gene3D" id="1.10.10.10">
    <property type="entry name" value="Winged helix-like DNA-binding domain superfamily/Winged helix DNA-binding domain"/>
    <property type="match status" value="1"/>
</dbReference>
<keyword evidence="3" id="KW-0238">DNA-binding</keyword>
<dbReference type="InterPro" id="IPR036388">
    <property type="entry name" value="WH-like_DNA-bd_sf"/>
</dbReference>
<keyword evidence="6" id="KW-1185">Reference proteome</keyword>
<comment type="similarity">
    <text evidence="1">Belongs to the BlaI transcriptional regulatory family.</text>
</comment>
<name>A0A927RAV5_9ACTN</name>
<protein>
    <submittedName>
        <fullName evidence="5">Transcriptional regulator</fullName>
    </submittedName>
</protein>
<dbReference type="AlphaFoldDB" id="A0A927RAV5"/>
<organism evidence="5 6">
    <name type="scientific">Actinopolymorpha pittospori</name>
    <dbReference type="NCBI Taxonomy" id="648752"/>
    <lineage>
        <taxon>Bacteria</taxon>
        <taxon>Bacillati</taxon>
        <taxon>Actinomycetota</taxon>
        <taxon>Actinomycetes</taxon>
        <taxon>Propionibacteriales</taxon>
        <taxon>Actinopolymorphaceae</taxon>
        <taxon>Actinopolymorpha</taxon>
    </lineage>
</organism>
<evidence type="ECO:0000256" key="3">
    <source>
        <dbReference type="ARBA" id="ARBA00023125"/>
    </source>
</evidence>
<dbReference type="InterPro" id="IPR005650">
    <property type="entry name" value="BlaI_family"/>
</dbReference>
<reference evidence="5" key="1">
    <citation type="submission" date="2020-10" db="EMBL/GenBank/DDBJ databases">
        <title>Sequencing the genomes of 1000 actinobacteria strains.</title>
        <authorList>
            <person name="Klenk H.-P."/>
        </authorList>
    </citation>
    <scope>NUCLEOTIDE SEQUENCE</scope>
    <source>
        <strain evidence="5">DSM 45354</strain>
    </source>
</reference>
<evidence type="ECO:0000256" key="2">
    <source>
        <dbReference type="ARBA" id="ARBA00023015"/>
    </source>
</evidence>
<evidence type="ECO:0000256" key="4">
    <source>
        <dbReference type="ARBA" id="ARBA00023163"/>
    </source>
</evidence>
<evidence type="ECO:0000313" key="5">
    <source>
        <dbReference type="EMBL" id="MBE1608074.1"/>
    </source>
</evidence>
<evidence type="ECO:0000256" key="1">
    <source>
        <dbReference type="ARBA" id="ARBA00011046"/>
    </source>
</evidence>
<dbReference type="EMBL" id="JADBEM010000001">
    <property type="protein sequence ID" value="MBE1608074.1"/>
    <property type="molecule type" value="Genomic_DNA"/>
</dbReference>
<dbReference type="GO" id="GO:0003677">
    <property type="term" value="F:DNA binding"/>
    <property type="evidence" value="ECO:0007669"/>
    <property type="project" value="UniProtKB-KW"/>
</dbReference>
<accession>A0A927RAV5</accession>
<sequence>MQMEIGGDLAYTTVMTTLSRLHGKGALERTPAGRAYEYSLAGGAEQARSNMKAHQMLKLLDEDSDRAGVLSRFVSELTPEDARLLADLLGPQAGEGQRRET</sequence>
<dbReference type="SUPFAM" id="SSF46785">
    <property type="entry name" value="Winged helix' DNA-binding domain"/>
    <property type="match status" value="1"/>
</dbReference>
<comment type="caution">
    <text evidence="5">The sequence shown here is derived from an EMBL/GenBank/DDBJ whole genome shotgun (WGS) entry which is preliminary data.</text>
</comment>
<dbReference type="Pfam" id="PF03965">
    <property type="entry name" value="Penicillinase_R"/>
    <property type="match status" value="1"/>
</dbReference>